<evidence type="ECO:0000313" key="7">
    <source>
        <dbReference type="Proteomes" id="UP000290582"/>
    </source>
</evidence>
<organism evidence="4 6">
    <name type="scientific">Plasmodium vinckei vinckei</name>
    <dbReference type="NCBI Taxonomy" id="54757"/>
    <lineage>
        <taxon>Eukaryota</taxon>
        <taxon>Sar</taxon>
        <taxon>Alveolata</taxon>
        <taxon>Apicomplexa</taxon>
        <taxon>Aconoidasida</taxon>
        <taxon>Haemosporida</taxon>
        <taxon>Plasmodiidae</taxon>
        <taxon>Plasmodium</taxon>
        <taxon>Plasmodium (Vinckeia)</taxon>
    </lineage>
</organism>
<feature type="compositionally biased region" description="Basic and acidic residues" evidence="2">
    <location>
        <begin position="360"/>
        <end position="370"/>
    </location>
</feature>
<reference evidence="4 6" key="1">
    <citation type="submission" date="2013-02" db="EMBL/GenBank/DDBJ databases">
        <title>The Genome Sequence of Plasmodium vinckei vinckei.</title>
        <authorList>
            <consortium name="The Broad Institute Genome Sequencing Platform"/>
            <consortium name="The Broad Institute Genome Sequencing Center for Infectious Disease"/>
            <person name="Neafsey D."/>
            <person name="Cheeseman I."/>
            <person name="Volkman S."/>
            <person name="Adams J."/>
            <person name="Walker B."/>
            <person name="Young S.K."/>
            <person name="Zeng Q."/>
            <person name="Gargeya S."/>
            <person name="Fitzgerald M."/>
            <person name="Haas B."/>
            <person name="Abouelleil A."/>
            <person name="Alvarado L."/>
            <person name="Arachchi H.M."/>
            <person name="Berlin A.M."/>
            <person name="Chapman S.B."/>
            <person name="Dewar J."/>
            <person name="Goldberg J."/>
            <person name="Griggs A."/>
            <person name="Gujja S."/>
            <person name="Hansen M."/>
            <person name="Howarth C."/>
            <person name="Imamovic A."/>
            <person name="Larimer J."/>
            <person name="McCowan C."/>
            <person name="Murphy C."/>
            <person name="Neiman D."/>
            <person name="Pearson M."/>
            <person name="Priest M."/>
            <person name="Roberts A."/>
            <person name="Saif S."/>
            <person name="Shea T."/>
            <person name="Sisk P."/>
            <person name="Sykes S."/>
            <person name="Wortman J."/>
            <person name="Nusbaum C."/>
            <person name="Birren B."/>
        </authorList>
    </citation>
    <scope>NUCLEOTIDE SEQUENCE [LARGE SCALE GENOMIC DNA]</scope>
    <source>
        <strain evidence="4">Vinckei</strain>
        <strain evidence="6">vinckei</strain>
    </source>
</reference>
<dbReference type="EMBL" id="KL446954">
    <property type="protein sequence ID" value="KEG00913.1"/>
    <property type="molecule type" value="Genomic_DNA"/>
</dbReference>
<proteinExistence type="predicted"/>
<dbReference type="VEuPathDB" id="PlasmoDB:PVVCY_0700470"/>
<dbReference type="Proteomes" id="UP000290582">
    <property type="component" value="Chromosome PVVCY_07"/>
</dbReference>
<feature type="region of interest" description="Disordered" evidence="2">
    <location>
        <begin position="359"/>
        <end position="387"/>
    </location>
</feature>
<evidence type="ECO:0000256" key="1">
    <source>
        <dbReference type="SAM" id="Coils"/>
    </source>
</evidence>
<evidence type="ECO:0000313" key="6">
    <source>
        <dbReference type="Proteomes" id="UP000030681"/>
    </source>
</evidence>
<dbReference type="Proteomes" id="UP000030681">
    <property type="component" value="Unassembled WGS sequence"/>
</dbReference>
<keyword evidence="3" id="KW-0732">Signal</keyword>
<evidence type="ECO:0000256" key="2">
    <source>
        <dbReference type="SAM" id="MobiDB-lite"/>
    </source>
</evidence>
<feature type="compositionally biased region" description="Acidic residues" evidence="2">
    <location>
        <begin position="371"/>
        <end position="387"/>
    </location>
</feature>
<keyword evidence="1" id="KW-0175">Coiled coil</keyword>
<sequence length="387" mass="44947">MKKSIKISYILFLSCLLIRNGICQSLSPVSYATHKLYNFDKVAPNDIKSNVNNIVSNFITSNLKVIKNKIDDYNSYYKNNDEYDSLIQNEYDASLEDEVKSLLQQSKNKRKLAKKIKESYNRALNNLKNRKDKTNDNYQDDDDEITKNMLEHNLEEIHSLNRKAEYLENKAMELKKYINKSQLSNYEDYKKCNISKTGKLKFVSSSNGLKHSIDNVQGIVNHNGFSIFYKKKKKMTYLLNIIELPIKIIGNVEQCFSFVYKNVDQIFCTNNKLKTLSWVNSLTEASFCANFKIKGILINLDNIDNESFKNIKKDNLLRVHIKPDEKGTQVFVNGKKENAKENGGVINLNKIKKQAEDEEKISKKEMLKDDDVTEQNEEYENNDDDNL</sequence>
<dbReference type="EMBL" id="LR215063">
    <property type="protein sequence ID" value="VEV55671.1"/>
    <property type="molecule type" value="Genomic_DNA"/>
</dbReference>
<dbReference type="AlphaFoldDB" id="A0A081IB55"/>
<name>A0A081IB55_PLAVN</name>
<reference evidence="5 7" key="2">
    <citation type="submission" date="2019-01" db="EMBL/GenBank/DDBJ databases">
        <authorList>
            <person name="Ramaprasad A."/>
        </authorList>
    </citation>
    <scope>NUCLEOTIDE SEQUENCE [LARGE SCALE GENOMIC DNA]</scope>
</reference>
<feature type="chain" id="PRO_5036290455" evidence="3">
    <location>
        <begin position="24"/>
        <end position="387"/>
    </location>
</feature>
<feature type="signal peptide" evidence="3">
    <location>
        <begin position="1"/>
        <end position="23"/>
    </location>
</feature>
<gene>
    <name evidence="5" type="ORF">PVVCY_0700470</name>
    <name evidence="4" type="ORF">YYE_04359</name>
</gene>
<dbReference type="GeneID" id="19962565"/>
<dbReference type="OrthoDB" id="361676at2759"/>
<dbReference type="RefSeq" id="XP_008626222.1">
    <property type="nucleotide sequence ID" value="XM_008628000.1"/>
</dbReference>
<dbReference type="KEGG" id="pvv:PVVCY_0700470"/>
<evidence type="ECO:0000313" key="4">
    <source>
        <dbReference type="EMBL" id="KEG00913.1"/>
    </source>
</evidence>
<evidence type="ECO:0000313" key="5">
    <source>
        <dbReference type="EMBL" id="VEV55671.1"/>
    </source>
</evidence>
<protein>
    <submittedName>
        <fullName evidence="4">Uncharacterized protein</fullName>
    </submittedName>
</protein>
<feature type="coiled-coil region" evidence="1">
    <location>
        <begin position="110"/>
        <end position="177"/>
    </location>
</feature>
<accession>A0A081IB55</accession>
<evidence type="ECO:0000256" key="3">
    <source>
        <dbReference type="SAM" id="SignalP"/>
    </source>
</evidence>